<keyword evidence="1" id="KW-0472">Membrane</keyword>
<protein>
    <recommendedName>
        <fullName evidence="4">DoxX-like protein</fullName>
    </recommendedName>
</protein>
<keyword evidence="1" id="KW-1133">Transmembrane helix</keyword>
<accession>A0A2A9D0J9</accession>
<keyword evidence="3" id="KW-1185">Reference proteome</keyword>
<comment type="caution">
    <text evidence="2">The sequence shown here is derived from an EMBL/GenBank/DDBJ whole genome shotgun (WGS) entry which is preliminary data.</text>
</comment>
<feature type="transmembrane region" description="Helical" evidence="1">
    <location>
        <begin position="56"/>
        <end position="80"/>
    </location>
</feature>
<dbReference type="Proteomes" id="UP000224915">
    <property type="component" value="Unassembled WGS sequence"/>
</dbReference>
<feature type="transmembrane region" description="Helical" evidence="1">
    <location>
        <begin position="120"/>
        <end position="137"/>
    </location>
</feature>
<feature type="transmembrane region" description="Helical" evidence="1">
    <location>
        <begin position="92"/>
        <end position="114"/>
    </location>
</feature>
<proteinExistence type="predicted"/>
<reference evidence="2 3" key="1">
    <citation type="submission" date="2017-10" db="EMBL/GenBank/DDBJ databases">
        <title>Sequencing the genomes of 1000 actinobacteria strains.</title>
        <authorList>
            <person name="Klenk H.-P."/>
        </authorList>
    </citation>
    <scope>NUCLEOTIDE SEQUENCE [LARGE SCALE GENOMIC DNA]</scope>
    <source>
        <strain evidence="2 3">DSM 21801</strain>
    </source>
</reference>
<gene>
    <name evidence="2" type="ORF">ATL40_1823</name>
</gene>
<evidence type="ECO:0000256" key="1">
    <source>
        <dbReference type="SAM" id="Phobius"/>
    </source>
</evidence>
<organism evidence="2 3">
    <name type="scientific">Serinibacter salmoneus</name>
    <dbReference type="NCBI Taxonomy" id="556530"/>
    <lineage>
        <taxon>Bacteria</taxon>
        <taxon>Bacillati</taxon>
        <taxon>Actinomycetota</taxon>
        <taxon>Actinomycetes</taxon>
        <taxon>Micrococcales</taxon>
        <taxon>Beutenbergiaceae</taxon>
        <taxon>Serinibacter</taxon>
    </lineage>
</organism>
<feature type="transmembrane region" description="Helical" evidence="1">
    <location>
        <begin position="12"/>
        <end position="36"/>
    </location>
</feature>
<dbReference type="AlphaFoldDB" id="A0A2A9D0J9"/>
<evidence type="ECO:0000313" key="3">
    <source>
        <dbReference type="Proteomes" id="UP000224915"/>
    </source>
</evidence>
<evidence type="ECO:0000313" key="2">
    <source>
        <dbReference type="EMBL" id="PFG20228.1"/>
    </source>
</evidence>
<dbReference type="EMBL" id="PDJD01000001">
    <property type="protein sequence ID" value="PFG20228.1"/>
    <property type="molecule type" value="Genomic_DNA"/>
</dbReference>
<name>A0A2A9D0J9_9MICO</name>
<sequence>MVQVHWFDKVAYYVRYLAIYVLFIGLFLPAGIGKLFGGESVPSSLFEKSWLDGTVVLSTGWTLDGIGELVVALLMIASLVTGEWFQGRTKQLLRIGLAVATLLFGVMCTGMTIADQTASAASLFFYFGATSVVYLVVRHDEREAEGKEAATGV</sequence>
<dbReference type="RefSeq" id="WP_098469242.1">
    <property type="nucleotide sequence ID" value="NZ_PDJD01000001.1"/>
</dbReference>
<evidence type="ECO:0008006" key="4">
    <source>
        <dbReference type="Google" id="ProtNLM"/>
    </source>
</evidence>
<keyword evidence="1" id="KW-0812">Transmembrane</keyword>